<evidence type="ECO:0000256" key="13">
    <source>
        <dbReference type="ARBA" id="ARBA00023128"/>
    </source>
</evidence>
<keyword evidence="14 17" id="KW-0472">Membrane</keyword>
<dbReference type="InterPro" id="IPR039541">
    <property type="entry name" value="MPP_MPPE1"/>
</dbReference>
<feature type="domain" description="Calcineurin-like phosphoesterase" evidence="18">
    <location>
        <begin position="323"/>
        <end position="558"/>
    </location>
</feature>
<dbReference type="GO" id="GO:0006888">
    <property type="term" value="P:endoplasmic reticulum to Golgi vesicle-mediated transport"/>
    <property type="evidence" value="ECO:0007669"/>
    <property type="project" value="InterPro"/>
</dbReference>
<evidence type="ECO:0000256" key="11">
    <source>
        <dbReference type="ARBA" id="ARBA00022989"/>
    </source>
</evidence>
<comment type="similarity">
    <text evidence="4">Belongs to the metallophosphoesterase superfamily. MPPE1 family.</text>
</comment>
<dbReference type="Gene3D" id="3.60.21.10">
    <property type="match status" value="1"/>
</dbReference>
<evidence type="ECO:0000313" key="19">
    <source>
        <dbReference type="EMBL" id="KAK6637024.1"/>
    </source>
</evidence>
<evidence type="ECO:0000256" key="8">
    <source>
        <dbReference type="ARBA" id="ARBA00022723"/>
    </source>
</evidence>
<dbReference type="Proteomes" id="UP001372834">
    <property type="component" value="Unassembled WGS sequence"/>
</dbReference>
<keyword evidence="12" id="KW-0406">Ion transport</keyword>
<dbReference type="Pfam" id="PF05405">
    <property type="entry name" value="Mt_ATP-synt_B"/>
    <property type="match status" value="1"/>
</dbReference>
<dbReference type="Gene3D" id="1.20.5.2210">
    <property type="match status" value="1"/>
</dbReference>
<evidence type="ECO:0000256" key="10">
    <source>
        <dbReference type="ARBA" id="ARBA00022801"/>
    </source>
</evidence>
<gene>
    <name evidence="19" type="ORF">RUM43_010698</name>
</gene>
<evidence type="ECO:0000256" key="2">
    <source>
        <dbReference type="ARBA" id="ARBA00004141"/>
    </source>
</evidence>
<dbReference type="InterPro" id="IPR029052">
    <property type="entry name" value="Metallo-depent_PP-like"/>
</dbReference>
<reference evidence="19 20" key="1">
    <citation type="submission" date="2023-10" db="EMBL/GenBank/DDBJ databases">
        <title>Genomes of two closely related lineages of the louse Polyplax serrata with different host specificities.</title>
        <authorList>
            <person name="Martinu J."/>
            <person name="Tarabai H."/>
            <person name="Stefka J."/>
            <person name="Hypsa V."/>
        </authorList>
    </citation>
    <scope>NUCLEOTIDE SEQUENCE [LARGE SCALE GENOMIC DNA]</scope>
    <source>
        <strain evidence="19">HR10_N</strain>
    </source>
</reference>
<dbReference type="GO" id="GO:0015078">
    <property type="term" value="F:proton transmembrane transporter activity"/>
    <property type="evidence" value="ECO:0007669"/>
    <property type="project" value="InterPro"/>
</dbReference>
<evidence type="ECO:0000256" key="12">
    <source>
        <dbReference type="ARBA" id="ARBA00023065"/>
    </source>
</evidence>
<evidence type="ECO:0000313" key="20">
    <source>
        <dbReference type="Proteomes" id="UP001372834"/>
    </source>
</evidence>
<dbReference type="PANTHER" id="PTHR13315">
    <property type="entry name" value="METALLO PHOSPHOESTERASE RELATED"/>
    <property type="match status" value="1"/>
</dbReference>
<organism evidence="19 20">
    <name type="scientific">Polyplax serrata</name>
    <name type="common">Common mouse louse</name>
    <dbReference type="NCBI Taxonomy" id="468196"/>
    <lineage>
        <taxon>Eukaryota</taxon>
        <taxon>Metazoa</taxon>
        <taxon>Ecdysozoa</taxon>
        <taxon>Arthropoda</taxon>
        <taxon>Hexapoda</taxon>
        <taxon>Insecta</taxon>
        <taxon>Pterygota</taxon>
        <taxon>Neoptera</taxon>
        <taxon>Paraneoptera</taxon>
        <taxon>Psocodea</taxon>
        <taxon>Troctomorpha</taxon>
        <taxon>Phthiraptera</taxon>
        <taxon>Anoplura</taxon>
        <taxon>Polyplacidae</taxon>
        <taxon>Polyplax</taxon>
    </lineage>
</organism>
<dbReference type="GO" id="GO:0031966">
    <property type="term" value="C:mitochondrial membrane"/>
    <property type="evidence" value="ECO:0007669"/>
    <property type="project" value="UniProtKB-SubCell"/>
</dbReference>
<keyword evidence="5" id="KW-0813">Transport</keyword>
<keyword evidence="13" id="KW-0496">Mitochondrion</keyword>
<dbReference type="AlphaFoldDB" id="A0AAN8P4F5"/>
<dbReference type="GO" id="GO:0008081">
    <property type="term" value="F:phosphoric diester hydrolase activity"/>
    <property type="evidence" value="ECO:0007669"/>
    <property type="project" value="InterPro"/>
</dbReference>
<dbReference type="InterPro" id="IPR004843">
    <property type="entry name" value="Calcineurin-like_PHP"/>
</dbReference>
<keyword evidence="9" id="KW-0375">Hydrogen ion transport</keyword>
<dbReference type="SUPFAM" id="SSF56300">
    <property type="entry name" value="Metallo-dependent phosphatases"/>
    <property type="match status" value="1"/>
</dbReference>
<evidence type="ECO:0000256" key="9">
    <source>
        <dbReference type="ARBA" id="ARBA00022781"/>
    </source>
</evidence>
<name>A0AAN8P4F5_POLSC</name>
<keyword evidence="11 17" id="KW-1133">Transmembrane helix</keyword>
<evidence type="ECO:0000256" key="4">
    <source>
        <dbReference type="ARBA" id="ARBA00008895"/>
    </source>
</evidence>
<proteinExistence type="inferred from homology"/>
<comment type="subcellular location">
    <subcellularLocation>
        <location evidence="2">Membrane</location>
        <topology evidence="2">Multi-pass membrane protein</topology>
    </subcellularLocation>
    <subcellularLocation>
        <location evidence="3">Mitochondrion membrane</location>
    </subcellularLocation>
</comment>
<evidence type="ECO:0000256" key="15">
    <source>
        <dbReference type="ARBA" id="ARBA00023211"/>
    </source>
</evidence>
<dbReference type="EMBL" id="JAWJWE010000004">
    <property type="protein sequence ID" value="KAK6637024.1"/>
    <property type="molecule type" value="Genomic_DNA"/>
</dbReference>
<evidence type="ECO:0000256" key="5">
    <source>
        <dbReference type="ARBA" id="ARBA00022448"/>
    </source>
</evidence>
<keyword evidence="8" id="KW-0479">Metal-binding</keyword>
<evidence type="ECO:0000256" key="17">
    <source>
        <dbReference type="SAM" id="Phobius"/>
    </source>
</evidence>
<dbReference type="FunFam" id="3.60.21.10:FF:000081">
    <property type="entry name" value="Metallophosphoesterase 1 homolog"/>
    <property type="match status" value="1"/>
</dbReference>
<dbReference type="PANTHER" id="PTHR13315:SF0">
    <property type="entry name" value="METALLOPHOSPHOESTERASE 1"/>
    <property type="match status" value="1"/>
</dbReference>
<dbReference type="CDD" id="cd08165">
    <property type="entry name" value="MPP_MPPE1"/>
    <property type="match status" value="1"/>
</dbReference>
<dbReference type="GO" id="GO:0005793">
    <property type="term" value="C:endoplasmic reticulum-Golgi intermediate compartment"/>
    <property type="evidence" value="ECO:0007669"/>
    <property type="project" value="InterPro"/>
</dbReference>
<accession>A0AAN8P4F5</accession>
<evidence type="ECO:0000256" key="14">
    <source>
        <dbReference type="ARBA" id="ARBA00023136"/>
    </source>
</evidence>
<dbReference type="InterPro" id="IPR033308">
    <property type="entry name" value="PGAP5/Cdc1/Ted1"/>
</dbReference>
<dbReference type="GO" id="GO:0046872">
    <property type="term" value="F:metal ion binding"/>
    <property type="evidence" value="ECO:0007669"/>
    <property type="project" value="UniProtKB-KW"/>
</dbReference>
<keyword evidence="10" id="KW-0378">Hydrolase</keyword>
<keyword evidence="6" id="KW-0138">CF(0)</keyword>
<evidence type="ECO:0000256" key="16">
    <source>
        <dbReference type="ARBA" id="ARBA00074873"/>
    </source>
</evidence>
<evidence type="ECO:0000256" key="7">
    <source>
        <dbReference type="ARBA" id="ARBA00022692"/>
    </source>
</evidence>
<evidence type="ECO:0000259" key="18">
    <source>
        <dbReference type="Pfam" id="PF00149"/>
    </source>
</evidence>
<evidence type="ECO:0000256" key="1">
    <source>
        <dbReference type="ARBA" id="ARBA00001936"/>
    </source>
</evidence>
<dbReference type="GO" id="GO:0045259">
    <property type="term" value="C:proton-transporting ATP synthase complex"/>
    <property type="evidence" value="ECO:0007669"/>
    <property type="project" value="UniProtKB-KW"/>
</dbReference>
<protein>
    <recommendedName>
        <fullName evidence="16">Metallophosphoesterase 1 homolog</fullName>
    </recommendedName>
</protein>
<comment type="cofactor">
    <cofactor evidence="1">
        <name>Mn(2+)</name>
        <dbReference type="ChEBI" id="CHEBI:29035"/>
    </cofactor>
</comment>
<dbReference type="InterPro" id="IPR008688">
    <property type="entry name" value="ATP_synth_Bsub_B/MI25"/>
</dbReference>
<keyword evidence="15" id="KW-0464">Manganese</keyword>
<dbReference type="SUPFAM" id="SSF161060">
    <property type="entry name" value="ATP synthase B chain-like"/>
    <property type="match status" value="1"/>
</dbReference>
<dbReference type="GO" id="GO:0015986">
    <property type="term" value="P:proton motive force-driven ATP synthesis"/>
    <property type="evidence" value="ECO:0007669"/>
    <property type="project" value="InterPro"/>
</dbReference>
<feature type="transmembrane region" description="Helical" evidence="17">
    <location>
        <begin position="610"/>
        <end position="629"/>
    </location>
</feature>
<comment type="caution">
    <text evidence="19">The sequence shown here is derived from an EMBL/GenBank/DDBJ whole genome shotgun (WGS) entry which is preliminary data.</text>
</comment>
<dbReference type="GO" id="GO:0006506">
    <property type="term" value="P:GPI anchor biosynthetic process"/>
    <property type="evidence" value="ECO:0007669"/>
    <property type="project" value="InterPro"/>
</dbReference>
<keyword evidence="7 17" id="KW-0812">Transmembrane</keyword>
<sequence length="631" mass="73620">MLSRFSRRALDVKKCWSGKYQQIYSVTTSASDKSNGPAQSGQRDLVNFPDHVRPEYAPPSRFLFIPESWFQYFYPKTGVTGPYMFAIGVGTTLFSKEYVVLHGMPHVKAVAALICVIYYKFGDVIGKFHNKLFEDACKSFDAPQEMEKKYIREDIEDIKNSVLDESVIEDVMNVKRENVYFQMEATYRQRLTEVYKKVKKQLDFQVELENVERRIAQRNLSDYVIRNVMSSITPEQEKLVMQLCIKNLNNLAATKNKKPNPQPLESFTRNYNRMLHNTAVKIILISASAVIYCEFINYYFVIGQCSWPKFKSENDEVNVNLVKALVLADTHLLGPYRGHWFDKLRREWQMYRAFQTAITIHRPEVVFILGDLFDEGQWCNEAQFQEYVSRFLSLFHVPDTIKLYVVPGNHDIGFHYAMHPQLVKRFEKTFNISSVQLINIKENQIILINSMALEGDKCFFCTHAEKAIKTIAAELRCTKENEFCKSNGKFQRYSKPIILQHFPMYRKSDSNCNEVDEAPAELKNDIFKEKWDCLSNTATEMIFNELDPRLIFTGHVHHGCHVLHRGYIHEYTLSSFSWRNKNNPTFILVKFTPDNFVLQKCVLPNESTVILMYTLVSATTVFWIAFISFKR</sequence>
<evidence type="ECO:0000256" key="3">
    <source>
        <dbReference type="ARBA" id="ARBA00004325"/>
    </source>
</evidence>
<dbReference type="Pfam" id="PF00149">
    <property type="entry name" value="Metallophos"/>
    <property type="match status" value="1"/>
</dbReference>
<evidence type="ECO:0000256" key="6">
    <source>
        <dbReference type="ARBA" id="ARBA00022547"/>
    </source>
</evidence>